<reference evidence="3 4" key="1">
    <citation type="journal article" date="2012" name="Genome Biol.">
        <title>The genome of the polar eukaryotic microalga coccomyxa subellipsoidea reveals traits of cold adaptation.</title>
        <authorList>
            <person name="Blanc G."/>
            <person name="Agarkova I."/>
            <person name="Grimwood J."/>
            <person name="Kuo A."/>
            <person name="Brueggeman A."/>
            <person name="Dunigan D."/>
            <person name="Gurnon J."/>
            <person name="Ladunga I."/>
            <person name="Lindquist E."/>
            <person name="Lucas S."/>
            <person name="Pangilinan J."/>
            <person name="Proschold T."/>
            <person name="Salamov A."/>
            <person name="Schmutz J."/>
            <person name="Weeks D."/>
            <person name="Yamada T."/>
            <person name="Claverie J.M."/>
            <person name="Grigoriev I."/>
            <person name="Van Etten J."/>
            <person name="Lomsadze A."/>
            <person name="Borodovsky M."/>
        </authorList>
    </citation>
    <scope>NUCLEOTIDE SEQUENCE [LARGE SCALE GENOMIC DNA]</scope>
    <source>
        <strain evidence="3 4">C-169</strain>
    </source>
</reference>
<dbReference type="SUPFAM" id="SSF52047">
    <property type="entry name" value="RNI-like"/>
    <property type="match status" value="1"/>
</dbReference>
<evidence type="ECO:0000313" key="3">
    <source>
        <dbReference type="EMBL" id="EIE27055.1"/>
    </source>
</evidence>
<dbReference type="InterPro" id="IPR006553">
    <property type="entry name" value="Leu-rich_rpt_Cys-con_subtyp"/>
</dbReference>
<dbReference type="AlphaFoldDB" id="I0Z8T6"/>
<dbReference type="GO" id="GO:0031146">
    <property type="term" value="P:SCF-dependent proteasomal ubiquitin-dependent protein catabolic process"/>
    <property type="evidence" value="ECO:0007669"/>
    <property type="project" value="TreeGrafter"/>
</dbReference>
<protein>
    <recommendedName>
        <fullName evidence="2">F-box/LRR-repeat protein 15-like leucin rich repeat domain-containing protein</fullName>
    </recommendedName>
</protein>
<name>I0Z8T6_COCSC</name>
<dbReference type="InterPro" id="IPR057207">
    <property type="entry name" value="FBXL15_LRR"/>
</dbReference>
<organism evidence="3 4">
    <name type="scientific">Coccomyxa subellipsoidea (strain C-169)</name>
    <name type="common">Green microalga</name>
    <dbReference type="NCBI Taxonomy" id="574566"/>
    <lineage>
        <taxon>Eukaryota</taxon>
        <taxon>Viridiplantae</taxon>
        <taxon>Chlorophyta</taxon>
        <taxon>core chlorophytes</taxon>
        <taxon>Trebouxiophyceae</taxon>
        <taxon>Trebouxiophyceae incertae sedis</taxon>
        <taxon>Coccomyxaceae</taxon>
        <taxon>Coccomyxa</taxon>
        <taxon>Coccomyxa subellipsoidea</taxon>
    </lineage>
</organism>
<dbReference type="InterPro" id="IPR032675">
    <property type="entry name" value="LRR_dom_sf"/>
</dbReference>
<evidence type="ECO:0000256" key="1">
    <source>
        <dbReference type="ARBA" id="ARBA00004430"/>
    </source>
</evidence>
<evidence type="ECO:0000259" key="2">
    <source>
        <dbReference type="Pfam" id="PF25372"/>
    </source>
</evidence>
<dbReference type="SMART" id="SM00367">
    <property type="entry name" value="LRR_CC"/>
    <property type="match status" value="3"/>
</dbReference>
<dbReference type="Pfam" id="PF25372">
    <property type="entry name" value="DUF7885"/>
    <property type="match status" value="1"/>
</dbReference>
<dbReference type="RefSeq" id="XP_005651599.1">
    <property type="nucleotide sequence ID" value="XM_005651542.1"/>
</dbReference>
<dbReference type="GO" id="GO:0005930">
    <property type="term" value="C:axoneme"/>
    <property type="evidence" value="ECO:0007669"/>
    <property type="project" value="UniProtKB-SubCell"/>
</dbReference>
<comment type="subcellular location">
    <subcellularLocation>
        <location evidence="1">Cytoplasm</location>
        <location evidence="1">Cytoskeleton</location>
        <location evidence="1">Cilium axoneme</location>
    </subcellularLocation>
</comment>
<dbReference type="GeneID" id="17045070"/>
<keyword evidence="4" id="KW-1185">Reference proteome</keyword>
<comment type="caution">
    <text evidence="3">The sequence shown here is derived from an EMBL/GenBank/DDBJ whole genome shotgun (WGS) entry which is preliminary data.</text>
</comment>
<dbReference type="GO" id="GO:0019005">
    <property type="term" value="C:SCF ubiquitin ligase complex"/>
    <property type="evidence" value="ECO:0007669"/>
    <property type="project" value="TreeGrafter"/>
</dbReference>
<accession>I0Z8T6</accession>
<dbReference type="OrthoDB" id="541896at2759"/>
<evidence type="ECO:0000313" key="4">
    <source>
        <dbReference type="Proteomes" id="UP000007264"/>
    </source>
</evidence>
<dbReference type="PANTHER" id="PTHR13318">
    <property type="entry name" value="PARTNER OF PAIRED, ISOFORM B-RELATED"/>
    <property type="match status" value="1"/>
</dbReference>
<gene>
    <name evidence="3" type="ORF">COCSUDRAFT_55082</name>
</gene>
<feature type="domain" description="F-box/LRR-repeat protein 15-like leucin rich repeat" evidence="2">
    <location>
        <begin position="3"/>
        <end position="96"/>
    </location>
</feature>
<dbReference type="KEGG" id="csl:COCSUDRAFT_55082"/>
<proteinExistence type="predicted"/>
<sequence length="120" mass="12953">MTNLESLQITNGKHFNEGHFRVLVDLPKLTDLDLSEVDRVTDESLVTISNISGLTRLCLNGCRAITDDGVSALTALRDLQSLEIRDCDKVSEAAVNDLQNKLPVVVEIQSGKSPGGCSIS</sequence>
<dbReference type="EMBL" id="AGSI01000001">
    <property type="protein sequence ID" value="EIE27055.1"/>
    <property type="molecule type" value="Genomic_DNA"/>
</dbReference>
<dbReference type="Gene3D" id="3.80.10.10">
    <property type="entry name" value="Ribonuclease Inhibitor"/>
    <property type="match status" value="1"/>
</dbReference>
<dbReference type="Proteomes" id="UP000007264">
    <property type="component" value="Unassembled WGS sequence"/>
</dbReference>